<dbReference type="EMBL" id="LOYH01000108">
    <property type="protein sequence ID" value="KVK72178.1"/>
    <property type="molecule type" value="Genomic_DNA"/>
</dbReference>
<protein>
    <submittedName>
        <fullName evidence="1">Uncharacterized protein</fullName>
    </submittedName>
</protein>
<comment type="caution">
    <text evidence="1">The sequence shown here is derived from an EMBL/GenBank/DDBJ whole genome shotgun (WGS) entry which is preliminary data.</text>
</comment>
<name>A0A103Z2J0_BURCE</name>
<proteinExistence type="predicted"/>
<sequence>MYAMFSKQSLVVGEVALDISKGVDAFFAIKEAAVEDHRFVITYTDRVGNVLTIRRQVPILKGRLTQ</sequence>
<evidence type="ECO:0000313" key="2">
    <source>
        <dbReference type="Proteomes" id="UP000069001"/>
    </source>
</evidence>
<dbReference type="AlphaFoldDB" id="A0A103Z2J0"/>
<dbReference type="Proteomes" id="UP000069001">
    <property type="component" value="Unassembled WGS sequence"/>
</dbReference>
<organism evidence="1 2">
    <name type="scientific">Burkholderia cepacia</name>
    <name type="common">Pseudomonas cepacia</name>
    <dbReference type="NCBI Taxonomy" id="292"/>
    <lineage>
        <taxon>Bacteria</taxon>
        <taxon>Pseudomonadati</taxon>
        <taxon>Pseudomonadota</taxon>
        <taxon>Betaproteobacteria</taxon>
        <taxon>Burkholderiales</taxon>
        <taxon>Burkholderiaceae</taxon>
        <taxon>Burkholderia</taxon>
        <taxon>Burkholderia cepacia complex</taxon>
    </lineage>
</organism>
<reference evidence="1 2" key="1">
    <citation type="submission" date="2015-11" db="EMBL/GenBank/DDBJ databases">
        <title>Expanding the genomic diversity of Burkholderia species for the development of highly accurate diagnostics.</title>
        <authorList>
            <person name="Sahl J."/>
            <person name="Keim P."/>
            <person name="Wagner D."/>
        </authorList>
    </citation>
    <scope>NUCLEOTIDE SEQUENCE [LARGE SCALE GENOMIC DNA]</scope>
    <source>
        <strain evidence="1 2">MSMB1302</strain>
    </source>
</reference>
<evidence type="ECO:0000313" key="1">
    <source>
        <dbReference type="EMBL" id="KVK72178.1"/>
    </source>
</evidence>
<accession>A0A103Z2J0</accession>
<gene>
    <name evidence="1" type="ORF">WS90_35410</name>
</gene>